<evidence type="ECO:0000256" key="1">
    <source>
        <dbReference type="ARBA" id="ARBA00004651"/>
    </source>
</evidence>
<keyword evidence="4 7" id="KW-0812">Transmembrane</keyword>
<reference evidence="8 9" key="2">
    <citation type="journal article" date="2006" name="J. Microbiol. Methods">
        <title>Genomic flank-sequencing of plasposon insertion sites for rapid identification of functional genes.</title>
        <authorList>
            <person name="Leveau J.H."/>
            <person name="Gerards S."/>
            <person name="Fritsche K."/>
            <person name="Zondag G."/>
            <person name="van Veen J.A."/>
        </authorList>
    </citation>
    <scope>NUCLEOTIDE SEQUENCE [LARGE SCALE GENOMIC DNA]</scope>
    <source>
        <strain evidence="8 9">Ter331</strain>
    </source>
</reference>
<keyword evidence="3" id="KW-1003">Cell membrane</keyword>
<feature type="transmembrane region" description="Helical" evidence="7">
    <location>
        <begin position="182"/>
        <end position="203"/>
    </location>
</feature>
<dbReference type="EMBL" id="CP002745">
    <property type="protein sequence ID" value="AEK62252.1"/>
    <property type="molecule type" value="Genomic_DNA"/>
</dbReference>
<gene>
    <name evidence="8" type="ordered locus">CFU_2425</name>
</gene>
<dbReference type="STRING" id="1005048.CFU_2425"/>
<dbReference type="Gene3D" id="1.20.1250.20">
    <property type="entry name" value="MFS general substrate transporter like domains"/>
    <property type="match status" value="1"/>
</dbReference>
<dbReference type="InterPro" id="IPR011701">
    <property type="entry name" value="MFS"/>
</dbReference>
<reference evidence="8 9" key="4">
    <citation type="journal article" date="2010" name="Environ. Microbiol.">
        <title>The bacterial genus Collimonas: mycophagy, weathering and other adaptive solutions to life in oligotrophic soil environments.</title>
        <authorList>
            <person name="Leveau J.H."/>
            <person name="Uroz S."/>
            <person name="de Boer W."/>
        </authorList>
    </citation>
    <scope>NUCLEOTIDE SEQUENCE [LARGE SCALE GENOMIC DNA]</scope>
    <source>
        <strain evidence="8 9">Ter331</strain>
    </source>
</reference>
<accession>G0AH08</accession>
<keyword evidence="2" id="KW-0813">Transport</keyword>
<feature type="transmembrane region" description="Helical" evidence="7">
    <location>
        <begin position="341"/>
        <end position="360"/>
    </location>
</feature>
<dbReference type="Pfam" id="PF07690">
    <property type="entry name" value="MFS_1"/>
    <property type="match status" value="1"/>
</dbReference>
<dbReference type="NCBIfam" id="NF008397">
    <property type="entry name" value="PRK11195.1"/>
    <property type="match status" value="1"/>
</dbReference>
<reference evidence="8 9" key="1">
    <citation type="journal article" date="2004" name="Environ. Microbiol.">
        <title>Phylogeny-function analysis of (meta)genomic libraries: screening for expression of ribosomal RNA genes by large-insert library fluorescent in situ hybridization (LIL-FISH).</title>
        <authorList>
            <person name="Leveau J.H."/>
            <person name="Gerards S."/>
            <person name="de Boer W."/>
            <person name="van Veen J.A."/>
        </authorList>
    </citation>
    <scope>NUCLEOTIDE SEQUENCE [LARGE SCALE GENOMIC DNA]</scope>
    <source>
        <strain evidence="8 9">Ter331</strain>
    </source>
</reference>
<sequence>MHRQARIGNPHNSTKILLNVFSFACLIITNRSYFHGIKQAGDTLLHSGMRMNRGFYTIMAAQFFSSLADNALLIAAIALLAEMSSPGWMTPLLKLFFVLSYVLLAAFVGAFADSLPKGRVMFITNMIKIAGCLMMFTDVHPLIAYGVVGFGAAAYSPAKYGILTELLPAEKLVAANGWIEGLTMASIILGTVLGGALVSPHVVSILLQWHIPIFDWHLNTPTHAALIVIGILYIIATVFNLKIPDTGARYPHQQRRPSKLIVDFANCCAILWKDKLGQISLAVTTLFWGAGATLQFIVLKWAEKSLGMPLDKAAILQGVVAFGVAIGASAAARMIPLKKSLTVMPMGIVMGLVVMAMTVVHSVWVAYPLLIIIGALSGYFVVPMNALLQHRGHVLMSAGHSIAVQNFNENLSVLTMLVLYALMIKINLDVNIVILLFGSFVACIMFLIMRKHAANQREHDSLALIGEVKH</sequence>
<dbReference type="Proteomes" id="UP000008392">
    <property type="component" value="Chromosome"/>
</dbReference>
<feature type="transmembrane region" description="Helical" evidence="7">
    <location>
        <begin position="92"/>
        <end position="112"/>
    </location>
</feature>
<evidence type="ECO:0000256" key="2">
    <source>
        <dbReference type="ARBA" id="ARBA00022448"/>
    </source>
</evidence>
<reference evidence="9" key="6">
    <citation type="submission" date="2011-05" db="EMBL/GenBank/DDBJ databases">
        <title>Complete sequence of Collimonas fungivorans Ter331.</title>
        <authorList>
            <person name="Leveau J.H."/>
        </authorList>
    </citation>
    <scope>NUCLEOTIDE SEQUENCE [LARGE SCALE GENOMIC DNA]</scope>
    <source>
        <strain evidence="9">Ter331</strain>
    </source>
</reference>
<proteinExistence type="predicted"/>
<feature type="transmembrane region" description="Helical" evidence="7">
    <location>
        <begin position="366"/>
        <end position="388"/>
    </location>
</feature>
<feature type="transmembrane region" description="Helical" evidence="7">
    <location>
        <begin position="55"/>
        <end position="80"/>
    </location>
</feature>
<organism evidence="8 9">
    <name type="scientific">Collimonas fungivorans (strain Ter331)</name>
    <dbReference type="NCBI Taxonomy" id="1005048"/>
    <lineage>
        <taxon>Bacteria</taxon>
        <taxon>Pseudomonadati</taxon>
        <taxon>Pseudomonadota</taxon>
        <taxon>Betaproteobacteria</taxon>
        <taxon>Burkholderiales</taxon>
        <taxon>Oxalobacteraceae</taxon>
        <taxon>Collimonas</taxon>
    </lineage>
</organism>
<keyword evidence="9" id="KW-1185">Reference proteome</keyword>
<feature type="transmembrane region" description="Helical" evidence="7">
    <location>
        <begin position="16"/>
        <end position="34"/>
    </location>
</feature>
<evidence type="ECO:0000313" key="9">
    <source>
        <dbReference type="Proteomes" id="UP000008392"/>
    </source>
</evidence>
<reference evidence="8 9" key="3">
    <citation type="journal article" date="2008" name="FEMS Microbiol. Ecol.">
        <title>Identification and characterization of genes underlying chitinolysis in Collimonas fungivorans Ter331.</title>
        <authorList>
            <person name="Fritsche K."/>
            <person name="de Boer W."/>
            <person name="Gerards S."/>
            <person name="van den Berg M."/>
            <person name="van Veen J.A."/>
            <person name="Leveau J.H."/>
        </authorList>
    </citation>
    <scope>NUCLEOTIDE SEQUENCE [LARGE SCALE GENOMIC DNA]</scope>
    <source>
        <strain evidence="8 9">Ter331</strain>
    </source>
</reference>
<keyword evidence="6 7" id="KW-0472">Membrane</keyword>
<feature type="transmembrane region" description="Helical" evidence="7">
    <location>
        <begin position="279"/>
        <end position="302"/>
    </location>
</feature>
<evidence type="ECO:0000256" key="4">
    <source>
        <dbReference type="ARBA" id="ARBA00022692"/>
    </source>
</evidence>
<name>G0AH08_COLFT</name>
<dbReference type="PANTHER" id="PTHR43266">
    <property type="entry name" value="MACROLIDE-EFFLUX PROTEIN"/>
    <property type="match status" value="1"/>
</dbReference>
<evidence type="ECO:0000313" key="8">
    <source>
        <dbReference type="EMBL" id="AEK62252.1"/>
    </source>
</evidence>
<dbReference type="CDD" id="cd06173">
    <property type="entry name" value="MFS_MefA_like"/>
    <property type="match status" value="1"/>
</dbReference>
<dbReference type="InterPro" id="IPR036259">
    <property type="entry name" value="MFS_trans_sf"/>
</dbReference>
<dbReference type="AlphaFoldDB" id="G0AH08"/>
<keyword evidence="5 7" id="KW-1133">Transmembrane helix</keyword>
<feature type="transmembrane region" description="Helical" evidence="7">
    <location>
        <begin position="409"/>
        <end position="426"/>
    </location>
</feature>
<feature type="transmembrane region" description="Helical" evidence="7">
    <location>
        <begin position="432"/>
        <end position="449"/>
    </location>
</feature>
<reference evidence="8 9" key="5">
    <citation type="journal article" date="2011" name="ISME J.">
        <title>Dual transcriptional profiling of a bacterial/fungal confrontation: Collimonas fungivorans versus Aspergillus niger.</title>
        <authorList>
            <person name="Mela F."/>
            <person name="Fritsche K."/>
            <person name="de Boer W."/>
            <person name="van Veen J.A."/>
            <person name="de Graaff L.H."/>
            <person name="van den Berg M."/>
            <person name="Leveau J.H."/>
        </authorList>
    </citation>
    <scope>NUCLEOTIDE SEQUENCE [LARGE SCALE GENOMIC DNA]</scope>
    <source>
        <strain evidence="8 9">Ter331</strain>
    </source>
</reference>
<feature type="transmembrane region" description="Helical" evidence="7">
    <location>
        <begin position="142"/>
        <end position="162"/>
    </location>
</feature>
<dbReference type="PANTHER" id="PTHR43266:SF2">
    <property type="entry name" value="MAJOR FACILITATOR SUPERFAMILY (MFS) PROFILE DOMAIN-CONTAINING PROTEIN"/>
    <property type="match status" value="1"/>
</dbReference>
<dbReference type="GO" id="GO:0022857">
    <property type="term" value="F:transmembrane transporter activity"/>
    <property type="evidence" value="ECO:0007669"/>
    <property type="project" value="InterPro"/>
</dbReference>
<dbReference type="KEGG" id="cfu:CFU_2425"/>
<dbReference type="HOGENOM" id="CLU_047399_0_0_4"/>
<dbReference type="SUPFAM" id="SSF103473">
    <property type="entry name" value="MFS general substrate transporter"/>
    <property type="match status" value="1"/>
</dbReference>
<comment type="subcellular location">
    <subcellularLocation>
        <location evidence="1">Cell membrane</location>
        <topology evidence="1">Multi-pass membrane protein</topology>
    </subcellularLocation>
</comment>
<protein>
    <submittedName>
        <fullName evidence="8">Putative transmembrane protein</fullName>
    </submittedName>
</protein>
<feature type="transmembrane region" description="Helical" evidence="7">
    <location>
        <begin position="314"/>
        <end position="334"/>
    </location>
</feature>
<dbReference type="GO" id="GO:0005886">
    <property type="term" value="C:plasma membrane"/>
    <property type="evidence" value="ECO:0007669"/>
    <property type="project" value="UniProtKB-SubCell"/>
</dbReference>
<evidence type="ECO:0000256" key="3">
    <source>
        <dbReference type="ARBA" id="ARBA00022475"/>
    </source>
</evidence>
<dbReference type="eggNOG" id="COG2814">
    <property type="taxonomic scope" value="Bacteria"/>
</dbReference>
<feature type="transmembrane region" description="Helical" evidence="7">
    <location>
        <begin position="223"/>
        <end position="241"/>
    </location>
</feature>
<evidence type="ECO:0000256" key="6">
    <source>
        <dbReference type="ARBA" id="ARBA00023136"/>
    </source>
</evidence>
<evidence type="ECO:0000256" key="5">
    <source>
        <dbReference type="ARBA" id="ARBA00022989"/>
    </source>
</evidence>
<evidence type="ECO:0000256" key="7">
    <source>
        <dbReference type="SAM" id="Phobius"/>
    </source>
</evidence>